<evidence type="ECO:0000313" key="1">
    <source>
        <dbReference type="EMBL" id="KAK3771734.1"/>
    </source>
</evidence>
<dbReference type="AlphaFoldDB" id="A0AAE1DI92"/>
<dbReference type="CDD" id="cd00042">
    <property type="entry name" value="CY"/>
    <property type="match status" value="1"/>
</dbReference>
<sequence length="278" mass="31368">MPSYGVSRHCGSEYCRTRWVKPNTCVTGCDYDNLVTEYVHNSGTAVRHQSKFLQLFFALTKIHQRTMLRQLFTCLAVLALTYAAGGQQTADVIPGAPISTDDVEYLDFAVKKVRSYFKDTKDDIPDSIKLIGATTQVVAGIRYEYYFLVASPNGRYDLCQVSVWVRPWLSKDYITQLDDPIKCGLPESVVESLEKIFNDRSNSLTYAKISGQVNITMQGAYIKVENVPLTKTTCTKDDFNNGQLCDFPDNAKPEYHCSAKLVWSNNGFSIVDFESENY</sequence>
<evidence type="ECO:0000313" key="2">
    <source>
        <dbReference type="Proteomes" id="UP001283361"/>
    </source>
</evidence>
<protein>
    <recommendedName>
        <fullName evidence="3">Cystatin domain-containing protein</fullName>
    </recommendedName>
</protein>
<comment type="caution">
    <text evidence="1">The sequence shown here is derived from an EMBL/GenBank/DDBJ whole genome shotgun (WGS) entry which is preliminary data.</text>
</comment>
<evidence type="ECO:0008006" key="3">
    <source>
        <dbReference type="Google" id="ProtNLM"/>
    </source>
</evidence>
<name>A0AAE1DI92_9GAST</name>
<dbReference type="InterPro" id="IPR046350">
    <property type="entry name" value="Cystatin_sf"/>
</dbReference>
<accession>A0AAE1DI92</accession>
<organism evidence="1 2">
    <name type="scientific">Elysia crispata</name>
    <name type="common">lettuce slug</name>
    <dbReference type="NCBI Taxonomy" id="231223"/>
    <lineage>
        <taxon>Eukaryota</taxon>
        <taxon>Metazoa</taxon>
        <taxon>Spiralia</taxon>
        <taxon>Lophotrochozoa</taxon>
        <taxon>Mollusca</taxon>
        <taxon>Gastropoda</taxon>
        <taxon>Heterobranchia</taxon>
        <taxon>Euthyneura</taxon>
        <taxon>Panpulmonata</taxon>
        <taxon>Sacoglossa</taxon>
        <taxon>Placobranchoidea</taxon>
        <taxon>Plakobranchidae</taxon>
        <taxon>Elysia</taxon>
    </lineage>
</organism>
<reference evidence="1" key="1">
    <citation type="journal article" date="2023" name="G3 (Bethesda)">
        <title>A reference genome for the long-term kleptoplast-retaining sea slug Elysia crispata morphotype clarki.</title>
        <authorList>
            <person name="Eastman K.E."/>
            <person name="Pendleton A.L."/>
            <person name="Shaikh M.A."/>
            <person name="Suttiyut T."/>
            <person name="Ogas R."/>
            <person name="Tomko P."/>
            <person name="Gavelis G."/>
            <person name="Widhalm J.R."/>
            <person name="Wisecaver J.H."/>
        </authorList>
    </citation>
    <scope>NUCLEOTIDE SEQUENCE</scope>
    <source>
        <strain evidence="1">ECLA1</strain>
    </source>
</reference>
<proteinExistence type="predicted"/>
<dbReference type="InterPro" id="IPR000010">
    <property type="entry name" value="Cystatin_dom"/>
</dbReference>
<keyword evidence="2" id="KW-1185">Reference proteome</keyword>
<dbReference type="SUPFAM" id="SSF54403">
    <property type="entry name" value="Cystatin/monellin"/>
    <property type="match status" value="2"/>
</dbReference>
<dbReference type="GO" id="GO:0004869">
    <property type="term" value="F:cysteine-type endopeptidase inhibitor activity"/>
    <property type="evidence" value="ECO:0007669"/>
    <property type="project" value="InterPro"/>
</dbReference>
<gene>
    <name evidence="1" type="ORF">RRG08_035789</name>
</gene>
<dbReference type="Gene3D" id="3.10.450.10">
    <property type="match status" value="1"/>
</dbReference>
<dbReference type="EMBL" id="JAWDGP010003691">
    <property type="protein sequence ID" value="KAK3771734.1"/>
    <property type="molecule type" value="Genomic_DNA"/>
</dbReference>
<dbReference type="Proteomes" id="UP001283361">
    <property type="component" value="Unassembled WGS sequence"/>
</dbReference>